<sequence>MYGGPRRPNFSPFQGRARAPHPNFRPRFENPASLPPGQMIYPSQRQRFPSSPQRQQFMNNPGPLGPRPGFQPRPFQAGGPRQRFPQTEYSGQPRWPHRGRGGFKRRDQDSPGIEAYYRHSMVENPWRELEEKYKDRIQQE</sequence>
<name>A0A3M6U9Y0_POCDA</name>
<protein>
    <submittedName>
        <fullName evidence="2">Uncharacterized protein</fullName>
    </submittedName>
</protein>
<organism evidence="2 3">
    <name type="scientific">Pocillopora damicornis</name>
    <name type="common">Cauliflower coral</name>
    <name type="synonym">Millepora damicornis</name>
    <dbReference type="NCBI Taxonomy" id="46731"/>
    <lineage>
        <taxon>Eukaryota</taxon>
        <taxon>Metazoa</taxon>
        <taxon>Cnidaria</taxon>
        <taxon>Anthozoa</taxon>
        <taxon>Hexacorallia</taxon>
        <taxon>Scleractinia</taxon>
        <taxon>Astrocoeniina</taxon>
        <taxon>Pocilloporidae</taxon>
        <taxon>Pocillopora</taxon>
    </lineage>
</organism>
<feature type="compositionally biased region" description="Low complexity" evidence="1">
    <location>
        <begin position="42"/>
        <end position="57"/>
    </location>
</feature>
<dbReference type="EMBL" id="RCHS01001947">
    <property type="protein sequence ID" value="RMX50453.1"/>
    <property type="molecule type" value="Genomic_DNA"/>
</dbReference>
<dbReference type="OrthoDB" id="5954234at2759"/>
<dbReference type="AlphaFoldDB" id="A0A3M6U9Y0"/>
<evidence type="ECO:0000313" key="3">
    <source>
        <dbReference type="Proteomes" id="UP000275408"/>
    </source>
</evidence>
<dbReference type="InterPro" id="IPR028265">
    <property type="entry name" value="TTDN1/SICKLE"/>
</dbReference>
<proteinExistence type="predicted"/>
<gene>
    <name evidence="2" type="ORF">pdam_00018318</name>
</gene>
<evidence type="ECO:0000256" key="1">
    <source>
        <dbReference type="SAM" id="MobiDB-lite"/>
    </source>
</evidence>
<accession>A0A3M6U9Y0</accession>
<feature type="region of interest" description="Disordered" evidence="1">
    <location>
        <begin position="1"/>
        <end position="112"/>
    </location>
</feature>
<keyword evidence="3" id="KW-1185">Reference proteome</keyword>
<evidence type="ECO:0000313" key="2">
    <source>
        <dbReference type="EMBL" id="RMX50453.1"/>
    </source>
</evidence>
<reference evidence="2 3" key="1">
    <citation type="journal article" date="2018" name="Sci. Rep.">
        <title>Comparative analysis of the Pocillopora damicornis genome highlights role of immune system in coral evolution.</title>
        <authorList>
            <person name="Cunning R."/>
            <person name="Bay R.A."/>
            <person name="Gillette P."/>
            <person name="Baker A.C."/>
            <person name="Traylor-Knowles N."/>
        </authorList>
    </citation>
    <scope>NUCLEOTIDE SEQUENCE [LARGE SCALE GENOMIC DNA]</scope>
    <source>
        <strain evidence="2">RSMAS</strain>
        <tissue evidence="2">Whole animal</tissue>
    </source>
</reference>
<comment type="caution">
    <text evidence="2">The sequence shown here is derived from an EMBL/GenBank/DDBJ whole genome shotgun (WGS) entry which is preliminary data.</text>
</comment>
<dbReference type="Pfam" id="PF15502">
    <property type="entry name" value="MPLKIP"/>
    <property type="match status" value="1"/>
</dbReference>
<dbReference type="Proteomes" id="UP000275408">
    <property type="component" value="Unassembled WGS sequence"/>
</dbReference>